<evidence type="ECO:0000256" key="7">
    <source>
        <dbReference type="ARBA" id="ARBA00034125"/>
    </source>
</evidence>
<dbReference type="Proteomes" id="UP000077407">
    <property type="component" value="Unassembled WGS sequence"/>
</dbReference>
<feature type="transmembrane region" description="Helical" evidence="8">
    <location>
        <begin position="6"/>
        <end position="22"/>
    </location>
</feature>
<evidence type="ECO:0000256" key="4">
    <source>
        <dbReference type="ARBA" id="ARBA00022692"/>
    </source>
</evidence>
<feature type="transmembrane region" description="Helical" evidence="8">
    <location>
        <begin position="121"/>
        <end position="144"/>
    </location>
</feature>
<keyword evidence="4 8" id="KW-0812">Transmembrane</keyword>
<feature type="transmembrane region" description="Helical" evidence="8">
    <location>
        <begin position="52"/>
        <end position="69"/>
    </location>
</feature>
<keyword evidence="5 8" id="KW-1133">Transmembrane helix</keyword>
<name>A0A168LKA2_9CLOT</name>
<dbReference type="InterPro" id="IPR050539">
    <property type="entry name" value="ThrE_Dicarb/AminoAcid_Exp"/>
</dbReference>
<evidence type="ECO:0000256" key="6">
    <source>
        <dbReference type="ARBA" id="ARBA00023136"/>
    </source>
</evidence>
<dbReference type="PANTHER" id="PTHR34390">
    <property type="entry name" value="UPF0442 PROTEIN YJJB-RELATED"/>
    <property type="match status" value="1"/>
</dbReference>
<dbReference type="PATRIC" id="fig|1538.10.peg.3753"/>
<evidence type="ECO:0000256" key="8">
    <source>
        <dbReference type="SAM" id="Phobius"/>
    </source>
</evidence>
<comment type="caution">
    <text evidence="10">The sequence shown here is derived from an EMBL/GenBank/DDBJ whole genome shotgun (WGS) entry which is preliminary data.</text>
</comment>
<dbReference type="PANTHER" id="PTHR34390:SF1">
    <property type="entry name" value="SUCCINATE TRANSPORTER SUBUNIT YJJB-RELATED"/>
    <property type="match status" value="1"/>
</dbReference>
<feature type="transmembrane region" description="Helical" evidence="8">
    <location>
        <begin position="29"/>
        <end position="46"/>
    </location>
</feature>
<keyword evidence="3" id="KW-0997">Cell inner membrane</keyword>
<comment type="similarity">
    <text evidence="7">Belongs to the ThrE exporter (TC 2.A.79) family.</text>
</comment>
<proteinExistence type="inferred from homology"/>
<dbReference type="GO" id="GO:0005886">
    <property type="term" value="C:plasma membrane"/>
    <property type="evidence" value="ECO:0007669"/>
    <property type="project" value="UniProtKB-SubCell"/>
</dbReference>
<dbReference type="EMBL" id="LITT01000062">
    <property type="protein sequence ID" value="OAA83347.1"/>
    <property type="molecule type" value="Genomic_DNA"/>
</dbReference>
<comment type="subcellular location">
    <subcellularLocation>
        <location evidence="1">Cell membrane</location>
        <topology evidence="1">Multi-pass membrane protein</topology>
    </subcellularLocation>
</comment>
<evidence type="ECO:0000256" key="2">
    <source>
        <dbReference type="ARBA" id="ARBA00022475"/>
    </source>
</evidence>
<feature type="domain" description="Threonine/Serine exporter ThrE" evidence="9">
    <location>
        <begin position="9"/>
        <end position="137"/>
    </location>
</feature>
<keyword evidence="6 8" id="KW-0472">Membrane</keyword>
<evidence type="ECO:0000313" key="11">
    <source>
        <dbReference type="Proteomes" id="UP000077407"/>
    </source>
</evidence>
<keyword evidence="2" id="KW-1003">Cell membrane</keyword>
<evidence type="ECO:0000256" key="3">
    <source>
        <dbReference type="ARBA" id="ARBA00022519"/>
    </source>
</evidence>
<dbReference type="AlphaFoldDB" id="A0A168LKA2"/>
<sequence>MITSIIINSVYTLIATLGFNILENVRGKNLIFTSLGGGLTWFVYLISSSHISSSNAACFFIASVFASIYSEIMARMLKTPVTTFVIGAIIPLVPGGGMYNTMLQSIQGDINASLSTGLKTLATAGTIAVGVFFVSSVFKASSLFKKKLFKNRKFKSHC</sequence>
<evidence type="ECO:0000313" key="10">
    <source>
        <dbReference type="EMBL" id="OAA83347.1"/>
    </source>
</evidence>
<protein>
    <recommendedName>
        <fullName evidence="9">Threonine/Serine exporter ThrE domain-containing protein</fullName>
    </recommendedName>
</protein>
<dbReference type="RefSeq" id="WP_192845056.1">
    <property type="nucleotide sequence ID" value="NZ_LITT01000062.1"/>
</dbReference>
<organism evidence="10 11">
    <name type="scientific">Clostridium ljungdahlii</name>
    <dbReference type="NCBI Taxonomy" id="1538"/>
    <lineage>
        <taxon>Bacteria</taxon>
        <taxon>Bacillati</taxon>
        <taxon>Bacillota</taxon>
        <taxon>Clostridia</taxon>
        <taxon>Eubacteriales</taxon>
        <taxon>Clostridiaceae</taxon>
        <taxon>Clostridium</taxon>
    </lineage>
</organism>
<accession>A0A168LKA2</accession>
<gene>
    <name evidence="10" type="ORF">WY13_03675</name>
</gene>
<evidence type="ECO:0000256" key="1">
    <source>
        <dbReference type="ARBA" id="ARBA00004651"/>
    </source>
</evidence>
<evidence type="ECO:0000259" key="9">
    <source>
        <dbReference type="Pfam" id="PF12821"/>
    </source>
</evidence>
<dbReference type="Pfam" id="PF12821">
    <property type="entry name" value="ThrE_2"/>
    <property type="match status" value="1"/>
</dbReference>
<dbReference type="GO" id="GO:0015744">
    <property type="term" value="P:succinate transport"/>
    <property type="evidence" value="ECO:0007669"/>
    <property type="project" value="TreeGrafter"/>
</dbReference>
<feature type="transmembrane region" description="Helical" evidence="8">
    <location>
        <begin position="81"/>
        <end position="101"/>
    </location>
</feature>
<reference evidence="10 11" key="1">
    <citation type="journal article" date="2015" name="Biotechnol. Bioeng.">
        <title>Genome sequence and phenotypic characterization of Caulobacter segnis.</title>
        <authorList>
            <person name="Patel S."/>
            <person name="Fletcher B."/>
            <person name="Scott D.C."/>
            <person name="Ely B."/>
        </authorList>
    </citation>
    <scope>NUCLEOTIDE SEQUENCE [LARGE SCALE GENOMIC DNA]</scope>
    <source>
        <strain evidence="10 11">ERI-2</strain>
    </source>
</reference>
<dbReference type="InterPro" id="IPR024528">
    <property type="entry name" value="ThrE_2"/>
</dbReference>
<evidence type="ECO:0000256" key="5">
    <source>
        <dbReference type="ARBA" id="ARBA00022989"/>
    </source>
</evidence>